<evidence type="ECO:0000256" key="1">
    <source>
        <dbReference type="SAM" id="Phobius"/>
    </source>
</evidence>
<reference evidence="4" key="1">
    <citation type="journal article" date="2019" name="Int. J. Syst. Evol. Microbiol.">
        <title>The Global Catalogue of Microorganisms (GCM) 10K type strain sequencing project: providing services to taxonomists for standard genome sequencing and annotation.</title>
        <authorList>
            <consortium name="The Broad Institute Genomics Platform"/>
            <consortium name="The Broad Institute Genome Sequencing Center for Infectious Disease"/>
            <person name="Wu L."/>
            <person name="Ma J."/>
        </authorList>
    </citation>
    <scope>NUCLEOTIDE SEQUENCE [LARGE SCALE GENOMIC DNA]</scope>
    <source>
        <strain evidence="4">CGMCC 1.15420</strain>
    </source>
</reference>
<evidence type="ECO:0000313" key="4">
    <source>
        <dbReference type="Proteomes" id="UP000608420"/>
    </source>
</evidence>
<dbReference type="InterPro" id="IPR036465">
    <property type="entry name" value="vWFA_dom_sf"/>
</dbReference>
<dbReference type="Pfam" id="PF00092">
    <property type="entry name" value="VWA"/>
    <property type="match status" value="1"/>
</dbReference>
<name>A0ABQ1VVN4_9BACL</name>
<keyword evidence="1" id="KW-1133">Transmembrane helix</keyword>
<sequence>MQQGYKQSLRILTVFIVFWLLVSTLGSHMLGAVSAANGSQAGQGSQGSQPSSRIDAVLVVDVSNSMKKSDANKVGNEAMKMFIDMLSAQGDKVGIIAYTDKVQREKALLEIKGPEDKQDLKDFIDGLDRGPYTDIAIGVKEAVKVLQKGADPNHEPMIVLLADGNNDFNKSSGRTQKASDQELAKSVDEAKAAGIPIYTIGLNADGKLNKAPLEDLAKQTDAKSFSTSSADDLPRILSEIFASHLKLKIVPIKSMTGTGSFQEVTVNVPNANVLEANISIMSAQPVETELVNPAGDKVAIPSDEVLLSKSKSYSLIKMLSPAEGDWKLRVKGASKDKIDINLVFNYDLELEMEPLAAGSHKPGDKLQIGAYLNSNGQKLKSAELYKNMKAVLLAKDIDSGKTEEIKLNNVGDRFEGSFKIPEAHDYELKIRAEERSFYRESEPVTISAKANSASGAAAKPSVPAAPEEEKPFPWLTWVIAVVSLAVLGAAGYFIATAVKKANRGFVGQIVIEIRDENTNEKSFPQYKKLTSFKGKFNLHQLLQLAPELKETEKVIFTPAKGDKIMLRNGSEAQVEKSGRVVDASAGLELKSGDRITLPLQHIDKTIFIEYLV</sequence>
<dbReference type="EMBL" id="BMIW01000015">
    <property type="protein sequence ID" value="GGG01561.1"/>
    <property type="molecule type" value="Genomic_DNA"/>
</dbReference>
<dbReference type="Proteomes" id="UP000608420">
    <property type="component" value="Unassembled WGS sequence"/>
</dbReference>
<comment type="caution">
    <text evidence="3">The sequence shown here is derived from an EMBL/GenBank/DDBJ whole genome shotgun (WGS) entry which is preliminary data.</text>
</comment>
<evidence type="ECO:0000259" key="2">
    <source>
        <dbReference type="PROSITE" id="PS50234"/>
    </source>
</evidence>
<keyword evidence="4" id="KW-1185">Reference proteome</keyword>
<dbReference type="Gene3D" id="3.40.50.410">
    <property type="entry name" value="von Willebrand factor, type A domain"/>
    <property type="match status" value="1"/>
</dbReference>
<accession>A0ABQ1VVN4</accession>
<dbReference type="CDD" id="cd00198">
    <property type="entry name" value="vWFA"/>
    <property type="match status" value="1"/>
</dbReference>
<dbReference type="PANTHER" id="PTHR10579">
    <property type="entry name" value="CALCIUM-ACTIVATED CHLORIDE CHANNEL REGULATOR"/>
    <property type="match status" value="1"/>
</dbReference>
<keyword evidence="1" id="KW-0812">Transmembrane</keyword>
<keyword evidence="1" id="KW-0472">Membrane</keyword>
<dbReference type="RefSeq" id="WP_120463345.1">
    <property type="nucleotide sequence ID" value="NZ_BMIW01000015.1"/>
</dbReference>
<dbReference type="PROSITE" id="PS50234">
    <property type="entry name" value="VWFA"/>
    <property type="match status" value="1"/>
</dbReference>
<evidence type="ECO:0000313" key="3">
    <source>
        <dbReference type="EMBL" id="GGG01561.1"/>
    </source>
</evidence>
<dbReference type="InterPro" id="IPR051266">
    <property type="entry name" value="CLCR"/>
</dbReference>
<protein>
    <recommendedName>
        <fullName evidence="2">VWFA domain-containing protein</fullName>
    </recommendedName>
</protein>
<dbReference type="InterPro" id="IPR002035">
    <property type="entry name" value="VWF_A"/>
</dbReference>
<feature type="domain" description="VWFA" evidence="2">
    <location>
        <begin position="55"/>
        <end position="240"/>
    </location>
</feature>
<organism evidence="3 4">
    <name type="scientific">Paenibacillus aceti</name>
    <dbReference type="NCBI Taxonomy" id="1820010"/>
    <lineage>
        <taxon>Bacteria</taxon>
        <taxon>Bacillati</taxon>
        <taxon>Bacillota</taxon>
        <taxon>Bacilli</taxon>
        <taxon>Bacillales</taxon>
        <taxon>Paenibacillaceae</taxon>
        <taxon>Paenibacillus</taxon>
    </lineage>
</organism>
<feature type="transmembrane region" description="Helical" evidence="1">
    <location>
        <begin position="474"/>
        <end position="495"/>
    </location>
</feature>
<dbReference type="SMART" id="SM00327">
    <property type="entry name" value="VWA"/>
    <property type="match status" value="1"/>
</dbReference>
<dbReference type="PANTHER" id="PTHR10579:SF43">
    <property type="entry name" value="ZINC FINGER (C3HC4-TYPE RING FINGER) FAMILY PROTEIN"/>
    <property type="match status" value="1"/>
</dbReference>
<proteinExistence type="predicted"/>
<dbReference type="SUPFAM" id="SSF53300">
    <property type="entry name" value="vWA-like"/>
    <property type="match status" value="1"/>
</dbReference>
<gene>
    <name evidence="3" type="ORF">GCM10010913_24070</name>
</gene>